<accession>A0ABV9JN64</accession>
<dbReference type="PANTHER" id="PTHR38657:SF1">
    <property type="entry name" value="SLR1343 PROTEIN"/>
    <property type="match status" value="1"/>
</dbReference>
<organism evidence="1 2">
    <name type="scientific">Rheinheimera marina</name>
    <dbReference type="NCBI Taxonomy" id="1774958"/>
    <lineage>
        <taxon>Bacteria</taxon>
        <taxon>Pseudomonadati</taxon>
        <taxon>Pseudomonadota</taxon>
        <taxon>Gammaproteobacteria</taxon>
        <taxon>Chromatiales</taxon>
        <taxon>Chromatiaceae</taxon>
        <taxon>Rheinheimera</taxon>
    </lineage>
</organism>
<dbReference type="InterPro" id="IPR052551">
    <property type="entry name" value="UV-DNA_repair_photolyase"/>
</dbReference>
<dbReference type="InterPro" id="IPR007357">
    <property type="entry name" value="PhrB-like"/>
</dbReference>
<evidence type="ECO:0000313" key="2">
    <source>
        <dbReference type="Proteomes" id="UP001595962"/>
    </source>
</evidence>
<dbReference type="Proteomes" id="UP001595962">
    <property type="component" value="Unassembled WGS sequence"/>
</dbReference>
<dbReference type="InterPro" id="IPR014729">
    <property type="entry name" value="Rossmann-like_a/b/a_fold"/>
</dbReference>
<dbReference type="Gene3D" id="3.40.50.620">
    <property type="entry name" value="HUPs"/>
    <property type="match status" value="1"/>
</dbReference>
<dbReference type="RefSeq" id="WP_377334206.1">
    <property type="nucleotide sequence ID" value="NZ_JBHSGB010000010.1"/>
</dbReference>
<dbReference type="EMBL" id="JBHSGB010000010">
    <property type="protein sequence ID" value="MFC4655717.1"/>
    <property type="molecule type" value="Genomic_DNA"/>
</dbReference>
<protein>
    <submittedName>
        <fullName evidence="1">Cryptochrome/photolyase family protein</fullName>
    </submittedName>
</protein>
<dbReference type="InterPro" id="IPR036134">
    <property type="entry name" value="Crypto/Photolyase_FAD-like_sf"/>
</dbReference>
<dbReference type="Gene3D" id="1.10.579.10">
    <property type="entry name" value="DNA Cyclobutane Dipyrimidine Photolyase, subunit A, domain 3"/>
    <property type="match status" value="1"/>
</dbReference>
<dbReference type="SUPFAM" id="SSF48173">
    <property type="entry name" value="Cryptochrome/photolyase FAD-binding domain"/>
    <property type="match status" value="1"/>
</dbReference>
<keyword evidence="2" id="KW-1185">Reference proteome</keyword>
<name>A0ABV9JN64_9GAMM</name>
<evidence type="ECO:0000313" key="1">
    <source>
        <dbReference type="EMBL" id="MFC4655717.1"/>
    </source>
</evidence>
<comment type="caution">
    <text evidence="1">The sequence shown here is derived from an EMBL/GenBank/DDBJ whole genome shotgun (WGS) entry which is preliminary data.</text>
</comment>
<reference evidence="2" key="1">
    <citation type="journal article" date="2019" name="Int. J. Syst. Evol. Microbiol.">
        <title>The Global Catalogue of Microorganisms (GCM) 10K type strain sequencing project: providing services to taxonomists for standard genome sequencing and annotation.</title>
        <authorList>
            <consortium name="The Broad Institute Genomics Platform"/>
            <consortium name="The Broad Institute Genome Sequencing Center for Infectious Disease"/>
            <person name="Wu L."/>
            <person name="Ma J."/>
        </authorList>
    </citation>
    <scope>NUCLEOTIDE SEQUENCE [LARGE SCALE GENOMIC DNA]</scope>
    <source>
        <strain evidence="2">DT28</strain>
    </source>
</reference>
<dbReference type="PANTHER" id="PTHR38657">
    <property type="entry name" value="SLR1343 PROTEIN"/>
    <property type="match status" value="1"/>
</dbReference>
<gene>
    <name evidence="1" type="ORF">ACFO3I_11930</name>
</gene>
<dbReference type="Gene3D" id="1.10.10.1710">
    <property type="entry name" value="Deoxyribodipyrimidine photolyase-related"/>
    <property type="match status" value="1"/>
</dbReference>
<dbReference type="Gene3D" id="1.25.40.80">
    <property type="match status" value="1"/>
</dbReference>
<sequence length="507" mass="58040">MATLRVILGDQLSPALPTLSQVAEDDWILMAEVQTEAHYCPHHKHKIIVIFSAMRHFAESLRGLGYQLRYIRFDEQVRSLTDAVALALTEIPGLQHILLTEPGEYRVGQEIAGWAGRFNLPVTSLEDSRFLISRAQFSGWAAGKRQLRMEYFYREMRKHTGLLMQDGQPAGGQWNFDSSNRKALPAELTIPAPLSFEPDLVTQEVQALVARHFPTNMGDASQFRLAVSGKQARQAFLHFLTQQLPLFGDYQDAMRIDQPFLFHSVCSIYLNCGLLDARWMCSKVVLAWQQGLVPLNAAEGFIRQIIGWREYVRGLYWLQMPGYKTLNSLNAATALPEFYWHGQTKMRCMQQAIEHTKRYAYSHHIQRLMITGNFALLAGLDVQQVCNWYLAVYADAYEWVELPNTLGMALFADNGILASKPYAASGKYIARMSNYCKHCHYDVNDTTGDNACPFNALYWDFLARNQSQLQTSARLQFSYKNWDMKTDADKQRIRNKAQQLLIQLEQL</sequence>
<dbReference type="Pfam" id="PF04244">
    <property type="entry name" value="DPRP"/>
    <property type="match status" value="1"/>
</dbReference>
<proteinExistence type="predicted"/>